<dbReference type="Pfam" id="PF00015">
    <property type="entry name" value="MCPsignal"/>
    <property type="match status" value="1"/>
</dbReference>
<comment type="caution">
    <text evidence="10">The sequence shown here is derived from an EMBL/GenBank/DDBJ whole genome shotgun (WGS) entry which is preliminary data.</text>
</comment>
<dbReference type="Gene3D" id="1.10.287.950">
    <property type="entry name" value="Methyl-accepting chemotaxis protein"/>
    <property type="match status" value="1"/>
</dbReference>
<dbReference type="RefSeq" id="WP_069326818.1">
    <property type="nucleotide sequence ID" value="NZ_MDER01000031.1"/>
</dbReference>
<dbReference type="PATRIC" id="fig|1886670.3.peg.1429"/>
<evidence type="ECO:0000256" key="6">
    <source>
        <dbReference type="PROSITE-ProRule" id="PRU00284"/>
    </source>
</evidence>
<dbReference type="PROSITE" id="PS50111">
    <property type="entry name" value="CHEMOTAXIS_TRANSDUC_2"/>
    <property type="match status" value="1"/>
</dbReference>
<reference evidence="10 11" key="1">
    <citation type="submission" date="2016-08" db="EMBL/GenBank/DDBJ databases">
        <title>Genome sequencing of Paenibacillus sp. TI45-13ar, isolated from Korean traditional nuruk.</title>
        <authorList>
            <person name="Kim S.-J."/>
        </authorList>
    </citation>
    <scope>NUCLEOTIDE SEQUENCE [LARGE SCALE GENOMIC DNA]</scope>
    <source>
        <strain evidence="10 11">TI45-13ar</strain>
    </source>
</reference>
<dbReference type="PANTHER" id="PTHR32089">
    <property type="entry name" value="METHYL-ACCEPTING CHEMOTAXIS PROTEIN MCPB"/>
    <property type="match status" value="1"/>
</dbReference>
<evidence type="ECO:0000256" key="1">
    <source>
        <dbReference type="ARBA" id="ARBA00004236"/>
    </source>
</evidence>
<protein>
    <submittedName>
        <fullName evidence="10">Methyl-accepting chemotaxis protein II</fullName>
    </submittedName>
</protein>
<name>A0A1E3L891_9BACL</name>
<evidence type="ECO:0000256" key="3">
    <source>
        <dbReference type="ARBA" id="ARBA00023136"/>
    </source>
</evidence>
<comment type="subcellular location">
    <subcellularLocation>
        <location evidence="1">Cell membrane</location>
    </subcellularLocation>
</comment>
<dbReference type="STRING" id="1886670.PTI45_01404"/>
<evidence type="ECO:0000256" key="2">
    <source>
        <dbReference type="ARBA" id="ARBA00022475"/>
    </source>
</evidence>
<keyword evidence="3 7" id="KW-0472">Membrane</keyword>
<dbReference type="GO" id="GO:0006935">
    <property type="term" value="P:chemotaxis"/>
    <property type="evidence" value="ECO:0007669"/>
    <property type="project" value="InterPro"/>
</dbReference>
<dbReference type="SMART" id="SM00283">
    <property type="entry name" value="MA"/>
    <property type="match status" value="1"/>
</dbReference>
<feature type="transmembrane region" description="Helical" evidence="7">
    <location>
        <begin position="187"/>
        <end position="211"/>
    </location>
</feature>
<comment type="similarity">
    <text evidence="5">Belongs to the methyl-accepting chemotaxis (MCP) protein family.</text>
</comment>
<dbReference type="InterPro" id="IPR004090">
    <property type="entry name" value="Chemotax_Me-accpt_rcpt"/>
</dbReference>
<evidence type="ECO:0000259" key="9">
    <source>
        <dbReference type="PROSITE" id="PS50885"/>
    </source>
</evidence>
<dbReference type="CDD" id="cd06225">
    <property type="entry name" value="HAMP"/>
    <property type="match status" value="1"/>
</dbReference>
<dbReference type="Pfam" id="PF12729">
    <property type="entry name" value="4HB_MCP_1"/>
    <property type="match status" value="1"/>
</dbReference>
<dbReference type="Gene3D" id="6.10.340.10">
    <property type="match status" value="1"/>
</dbReference>
<dbReference type="GO" id="GO:0007165">
    <property type="term" value="P:signal transduction"/>
    <property type="evidence" value="ECO:0007669"/>
    <property type="project" value="UniProtKB-KW"/>
</dbReference>
<dbReference type="Proteomes" id="UP000094578">
    <property type="component" value="Unassembled WGS sequence"/>
</dbReference>
<dbReference type="SMART" id="SM00304">
    <property type="entry name" value="HAMP"/>
    <property type="match status" value="2"/>
</dbReference>
<organism evidence="10 11">
    <name type="scientific">Paenibacillus nuruki</name>
    <dbReference type="NCBI Taxonomy" id="1886670"/>
    <lineage>
        <taxon>Bacteria</taxon>
        <taxon>Bacillati</taxon>
        <taxon>Bacillota</taxon>
        <taxon>Bacilli</taxon>
        <taxon>Bacillales</taxon>
        <taxon>Paenibacillaceae</taxon>
        <taxon>Paenibacillus</taxon>
    </lineage>
</organism>
<accession>A0A1E3L891</accession>
<evidence type="ECO:0000313" key="11">
    <source>
        <dbReference type="Proteomes" id="UP000094578"/>
    </source>
</evidence>
<dbReference type="GO" id="GO:0005886">
    <property type="term" value="C:plasma membrane"/>
    <property type="evidence" value="ECO:0007669"/>
    <property type="project" value="UniProtKB-SubCell"/>
</dbReference>
<keyword evidence="4 6" id="KW-0807">Transducer</keyword>
<evidence type="ECO:0000256" key="4">
    <source>
        <dbReference type="ARBA" id="ARBA00023224"/>
    </source>
</evidence>
<keyword evidence="7" id="KW-1133">Transmembrane helix</keyword>
<dbReference type="Pfam" id="PF00672">
    <property type="entry name" value="HAMP"/>
    <property type="match status" value="1"/>
</dbReference>
<gene>
    <name evidence="10" type="ORF">PTI45_01404</name>
</gene>
<dbReference type="AlphaFoldDB" id="A0A1E3L891"/>
<sequence>MKNLSVRTKIVILIIINLLLLLALGFNGTTSTKQMSNIATDMYEKNMKPVMAMDQIIINYSNNAKRLLILTRTTDMTERETLIKEVATTASDTGKQYELLKQTTLSPENQQNLANLTETNIAFSDARQNILDAVGAGDLTTAQSNYTDLENTRITLNKYLDTLRTSMVNEANQSKVTADNTYSRSTIVMVTFIIIGLLVSLLVGLWIALLISRPLRKVQQLMNQAAQGDLTTAADYQAKDEIGQVATAFNTLIASMRKIIKSVDESAMTLSASSEELTASAEQTAQASSHIATSSGELATGFTSQTQTVIQVTDSVNGMARQMDQISHTSQQVGEMTENMQQTAEKGIDEVRDITNRIEQLSSDIHSTLNVLTNLNAKSEQIGFASSAIQQIAQQTNLLALNASIEAARAGDAGRGFAVVADEIRKLAESSASSSTTITSLIKDVQQESQSAVDKAKGSVHSVQASIDGGQRVTVAFEAIQQSINTTVQQTNSTNTLINNATQETQKVAEAMEHLSALSQQGSAGIDEMNAASEEQLSTMEDVASSARHLSQLAEELQQLIAFCKV</sequence>
<dbReference type="PRINTS" id="PR00260">
    <property type="entry name" value="CHEMTRNSDUCR"/>
</dbReference>
<dbReference type="GO" id="GO:0004888">
    <property type="term" value="F:transmembrane signaling receptor activity"/>
    <property type="evidence" value="ECO:0007669"/>
    <property type="project" value="InterPro"/>
</dbReference>
<dbReference type="SUPFAM" id="SSF58104">
    <property type="entry name" value="Methyl-accepting chemotaxis protein (MCP) signaling domain"/>
    <property type="match status" value="1"/>
</dbReference>
<feature type="domain" description="Methyl-accepting transducer" evidence="8">
    <location>
        <begin position="280"/>
        <end position="551"/>
    </location>
</feature>
<dbReference type="InterPro" id="IPR004089">
    <property type="entry name" value="MCPsignal_dom"/>
</dbReference>
<keyword evidence="7" id="KW-0812">Transmembrane</keyword>
<dbReference type="PANTHER" id="PTHR32089:SF112">
    <property type="entry name" value="LYSOZYME-LIKE PROTEIN-RELATED"/>
    <property type="match status" value="1"/>
</dbReference>
<dbReference type="InterPro" id="IPR024478">
    <property type="entry name" value="HlyB_4HB_MCP"/>
</dbReference>
<dbReference type="PROSITE" id="PS50885">
    <property type="entry name" value="HAMP"/>
    <property type="match status" value="1"/>
</dbReference>
<evidence type="ECO:0000259" key="8">
    <source>
        <dbReference type="PROSITE" id="PS50111"/>
    </source>
</evidence>
<keyword evidence="11" id="KW-1185">Reference proteome</keyword>
<evidence type="ECO:0000256" key="5">
    <source>
        <dbReference type="ARBA" id="ARBA00029447"/>
    </source>
</evidence>
<dbReference type="InterPro" id="IPR003660">
    <property type="entry name" value="HAMP_dom"/>
</dbReference>
<proteinExistence type="inferred from homology"/>
<dbReference type="EMBL" id="MDER01000031">
    <property type="protein sequence ID" value="ODP29395.1"/>
    <property type="molecule type" value="Genomic_DNA"/>
</dbReference>
<evidence type="ECO:0000256" key="7">
    <source>
        <dbReference type="SAM" id="Phobius"/>
    </source>
</evidence>
<feature type="domain" description="HAMP" evidence="9">
    <location>
        <begin position="209"/>
        <end position="261"/>
    </location>
</feature>
<keyword evidence="2" id="KW-1003">Cell membrane</keyword>
<evidence type="ECO:0000313" key="10">
    <source>
        <dbReference type="EMBL" id="ODP29395.1"/>
    </source>
</evidence>